<organism evidence="1 2">
    <name type="scientific">Aspergillus brunneoviolaceus CBS 621.78</name>
    <dbReference type="NCBI Taxonomy" id="1450534"/>
    <lineage>
        <taxon>Eukaryota</taxon>
        <taxon>Fungi</taxon>
        <taxon>Dikarya</taxon>
        <taxon>Ascomycota</taxon>
        <taxon>Pezizomycotina</taxon>
        <taxon>Eurotiomycetes</taxon>
        <taxon>Eurotiomycetidae</taxon>
        <taxon>Eurotiales</taxon>
        <taxon>Aspergillaceae</taxon>
        <taxon>Aspergillus</taxon>
        <taxon>Aspergillus subgen. Circumdati</taxon>
    </lineage>
</organism>
<dbReference type="EMBL" id="KZ825340">
    <property type="protein sequence ID" value="RAH46083.1"/>
    <property type="molecule type" value="Genomic_DNA"/>
</dbReference>
<sequence>MDSIEGGLLRKMHAQYRVRLVPIDVQSRSSSDVTWAESYTKLLAFNQTQYARVLSLDSDGTILQAMDELFLLPPVPVAMPRAYWLGFDHRLLTSAVILIQPSESEFGSIWERIQVAGKSDYDMEILNDLYQDSAMVLPHRPYMLLTGEFRSKTHANYLGAPHTRWDPDLVLSEAKFLHFSDWPPWRKTPGPVMDKEQPACHNDTTQTGMQDCRSRELWLGFYRDFAERRQEFWLFNSHAVKKGMLGDLTMCRSILAFYLFLSAEIWCNCIATAATSPFAVSWSDQTFGFDGPWRAVTVKVGSPGQELSLYPGGSWGGSVFLESICSNSTLAPICHTSKEGGLFDGSRSATFDNESIRFGAAGAFRVGEADAVRQYGTVRIPNVSTRWITDAYRVYPGGKAYPVDLGILSLGASDINQTFTQDDDKPAIQTTFVPSYMFGTLKMLPSYSYGMHIGSVLPKIPGSLYLGGYDQNRVLGEVSAQAFSSGSFPIGLVDIKVGVVRGGSPWNYSSQHGLLAKGNASIAPGITVTMSPADPYLYLPQSTCAAIAAELPVVYQPDYGLYFWDTTDRLYSQIITSPAYLGFVFSKNSRNNANLTIKVPFSLLNLMLEAPLVEKPTSYFPCMGTTGTYALGRAFAQAAFIGVNWGLPAGNWFLAQAPGPNIPGSARPTVIRPGDATISASLSEWENSWEGHWTELPTMRGSSGSPDDDGGGGGGLSDIAKAGIGLGVSLSLTLTALAVVVLFRHGRCTTLRSPKPIDDDEGLVAVGLHPRDSLSAGVPQARQLGHPRTLAEFNDQPSGQVYELQGQRHGSVYELS</sequence>
<evidence type="ECO:0000313" key="1">
    <source>
        <dbReference type="EMBL" id="RAH46083.1"/>
    </source>
</evidence>
<accession>A0ACD1GAA2</accession>
<protein>
    <submittedName>
        <fullName evidence="1">Uncharacterized protein</fullName>
    </submittedName>
</protein>
<reference evidence="1" key="1">
    <citation type="submission" date="2018-02" db="EMBL/GenBank/DDBJ databases">
        <title>The genomes of Aspergillus section Nigri reveals drivers in fungal speciation.</title>
        <authorList>
            <consortium name="DOE Joint Genome Institute"/>
            <person name="Vesth T.C."/>
            <person name="Nybo J."/>
            <person name="Theobald S."/>
            <person name="Brandl J."/>
            <person name="Frisvad J.C."/>
            <person name="Nielsen K.F."/>
            <person name="Lyhne E.K."/>
            <person name="Kogle M.E."/>
            <person name="Kuo A."/>
            <person name="Riley R."/>
            <person name="Clum A."/>
            <person name="Nolan M."/>
            <person name="Lipzen A."/>
            <person name="Salamov A."/>
            <person name="Henrissat B."/>
            <person name="Wiebenga A."/>
            <person name="De vries R.P."/>
            <person name="Grigoriev I.V."/>
            <person name="Mortensen U.H."/>
            <person name="Andersen M.R."/>
            <person name="Baker S.E."/>
        </authorList>
    </citation>
    <scope>NUCLEOTIDE SEQUENCE</scope>
    <source>
        <strain evidence="1">CBS 621.78</strain>
    </source>
</reference>
<gene>
    <name evidence="1" type="ORF">BO95DRAFT_514185</name>
</gene>
<evidence type="ECO:0000313" key="2">
    <source>
        <dbReference type="Proteomes" id="UP000249057"/>
    </source>
</evidence>
<keyword evidence="2" id="KW-1185">Reference proteome</keyword>
<dbReference type="Proteomes" id="UP000249057">
    <property type="component" value="Unassembled WGS sequence"/>
</dbReference>
<name>A0ACD1GAA2_9EURO</name>
<proteinExistence type="predicted"/>